<dbReference type="HAMAP" id="MF_00365">
    <property type="entry name" value="RecF"/>
    <property type="match status" value="1"/>
</dbReference>
<dbReference type="GO" id="GO:0005737">
    <property type="term" value="C:cytoplasm"/>
    <property type="evidence" value="ECO:0007669"/>
    <property type="project" value="UniProtKB-SubCell"/>
</dbReference>
<reference evidence="16 17" key="1">
    <citation type="submission" date="2018-04" db="EMBL/GenBank/DDBJ databases">
        <title>Genome of Nocardioides gansuensis WSJ-1.</title>
        <authorList>
            <person name="Wu S."/>
            <person name="Wang G."/>
        </authorList>
    </citation>
    <scope>NUCLEOTIDE SEQUENCE [LARGE SCALE GENOMIC DNA]</scope>
    <source>
        <strain evidence="16 17">WSJ-1</strain>
    </source>
</reference>
<feature type="binding site" evidence="13">
    <location>
        <begin position="30"/>
        <end position="37"/>
    </location>
    <ligand>
        <name>ATP</name>
        <dbReference type="ChEBI" id="CHEBI:30616"/>
    </ligand>
</feature>
<keyword evidence="8 13" id="KW-0067">ATP-binding</keyword>
<evidence type="ECO:0000256" key="1">
    <source>
        <dbReference type="ARBA" id="ARBA00004496"/>
    </source>
</evidence>
<dbReference type="InterPro" id="IPR001238">
    <property type="entry name" value="DNA-binding_RecF"/>
</dbReference>
<dbReference type="PANTHER" id="PTHR32182">
    <property type="entry name" value="DNA REPLICATION AND REPAIR PROTEIN RECF"/>
    <property type="match status" value="1"/>
</dbReference>
<dbReference type="Proteomes" id="UP000246018">
    <property type="component" value="Unassembled WGS sequence"/>
</dbReference>
<dbReference type="SUPFAM" id="SSF52540">
    <property type="entry name" value="P-loop containing nucleoside triphosphate hydrolases"/>
    <property type="match status" value="1"/>
</dbReference>
<comment type="function">
    <text evidence="12 13 14">The RecF protein is involved in DNA metabolism; it is required for DNA replication and normal SOS inducibility. RecF binds preferentially to single-stranded, linear DNA. It also seems to bind ATP.</text>
</comment>
<evidence type="ECO:0000256" key="10">
    <source>
        <dbReference type="ARBA" id="ARBA00023204"/>
    </source>
</evidence>
<dbReference type="OrthoDB" id="9803889at2"/>
<protein>
    <recommendedName>
        <fullName evidence="3 13">DNA replication and repair protein RecF</fullName>
    </recommendedName>
</protein>
<evidence type="ECO:0000256" key="8">
    <source>
        <dbReference type="ARBA" id="ARBA00022840"/>
    </source>
</evidence>
<keyword evidence="9 13" id="KW-0238">DNA-binding</keyword>
<dbReference type="Gene3D" id="3.40.50.300">
    <property type="entry name" value="P-loop containing nucleotide triphosphate hydrolases"/>
    <property type="match status" value="1"/>
</dbReference>
<evidence type="ECO:0000256" key="9">
    <source>
        <dbReference type="ARBA" id="ARBA00023125"/>
    </source>
</evidence>
<sequence>MHVAHLTLHDFRSYADLDLELEPGATAFLGRNGQGKTNLVEAIDYLSRLSSHRVASDAPLVRAGADQALVRAAVVRDGRTAVLEVELNPGRANRARVNRSPLARPRDLIGLVRTVVFAPDDLTLVKGDPTDRRRFLDDLLVLRAPRFAGVRSDYDRVLRQRNSLLKTAGLARGSSRESALSTLTVWDSHLARVGAEILGARLELVADLRPYLGKAYEAVARGAGRDDAEIDYKASLDLDLSVVEERGAQATSLDTTLEQRLLEELEARRSDELDRGITLVGPHRDDLLCSLGNGELRLPVKGYASHGESWSFALALRLASYDLLRADGDDPILVLDDVFAELDTGRREQLAHLVAGAEQVLVTAAVAEDVPAALRGVRYVVSEGTVVRDD</sequence>
<evidence type="ECO:0000256" key="3">
    <source>
        <dbReference type="ARBA" id="ARBA00020170"/>
    </source>
</evidence>
<evidence type="ECO:0000256" key="4">
    <source>
        <dbReference type="ARBA" id="ARBA00022490"/>
    </source>
</evidence>
<evidence type="ECO:0000256" key="6">
    <source>
        <dbReference type="ARBA" id="ARBA00022741"/>
    </source>
</evidence>
<keyword evidence="17" id="KW-1185">Reference proteome</keyword>
<dbReference type="InterPro" id="IPR018078">
    <property type="entry name" value="DNA-binding_RecF_CS"/>
</dbReference>
<evidence type="ECO:0000256" key="5">
    <source>
        <dbReference type="ARBA" id="ARBA00022705"/>
    </source>
</evidence>
<keyword evidence="5 13" id="KW-0235">DNA replication</keyword>
<organism evidence="16 17">
    <name type="scientific">Nocardioides gansuensis</name>
    <dbReference type="NCBI Taxonomy" id="2138300"/>
    <lineage>
        <taxon>Bacteria</taxon>
        <taxon>Bacillati</taxon>
        <taxon>Actinomycetota</taxon>
        <taxon>Actinomycetes</taxon>
        <taxon>Propionibacteriales</taxon>
        <taxon>Nocardioidaceae</taxon>
        <taxon>Nocardioides</taxon>
    </lineage>
</organism>
<comment type="caution">
    <text evidence="16">The sequence shown here is derived from an EMBL/GenBank/DDBJ whole genome shotgun (WGS) entry which is preliminary data.</text>
</comment>
<keyword evidence="10 13" id="KW-0234">DNA repair</keyword>
<evidence type="ECO:0000256" key="11">
    <source>
        <dbReference type="ARBA" id="ARBA00023236"/>
    </source>
</evidence>
<dbReference type="EMBL" id="QDGZ01000001">
    <property type="protein sequence ID" value="PVG84119.1"/>
    <property type="molecule type" value="Genomic_DNA"/>
</dbReference>
<dbReference type="InterPro" id="IPR027417">
    <property type="entry name" value="P-loop_NTPase"/>
</dbReference>
<accession>A0A2T8FEK7</accession>
<dbReference type="PROSITE" id="PS00618">
    <property type="entry name" value="RECF_2"/>
    <property type="match status" value="1"/>
</dbReference>
<keyword evidence="7 13" id="KW-0227">DNA damage</keyword>
<keyword evidence="4 13" id="KW-0963">Cytoplasm</keyword>
<evidence type="ECO:0000259" key="15">
    <source>
        <dbReference type="Pfam" id="PF02463"/>
    </source>
</evidence>
<dbReference type="InterPro" id="IPR003395">
    <property type="entry name" value="RecF/RecN/SMC_N"/>
</dbReference>
<dbReference type="Pfam" id="PF02463">
    <property type="entry name" value="SMC_N"/>
    <property type="match status" value="1"/>
</dbReference>
<dbReference type="AlphaFoldDB" id="A0A2T8FEK7"/>
<dbReference type="NCBIfam" id="TIGR00611">
    <property type="entry name" value="recf"/>
    <property type="match status" value="1"/>
</dbReference>
<comment type="subcellular location">
    <subcellularLocation>
        <location evidence="1 13 14">Cytoplasm</location>
    </subcellularLocation>
</comment>
<evidence type="ECO:0000256" key="13">
    <source>
        <dbReference type="HAMAP-Rule" id="MF_00365"/>
    </source>
</evidence>
<dbReference type="GO" id="GO:0009432">
    <property type="term" value="P:SOS response"/>
    <property type="evidence" value="ECO:0007669"/>
    <property type="project" value="UniProtKB-UniRule"/>
</dbReference>
<evidence type="ECO:0000256" key="2">
    <source>
        <dbReference type="ARBA" id="ARBA00008016"/>
    </source>
</evidence>
<feature type="domain" description="RecF/RecN/SMC N-terminal" evidence="15">
    <location>
        <begin position="3"/>
        <end position="370"/>
    </location>
</feature>
<comment type="similarity">
    <text evidence="2 13 14">Belongs to the RecF family.</text>
</comment>
<evidence type="ECO:0000256" key="12">
    <source>
        <dbReference type="ARBA" id="ARBA00025401"/>
    </source>
</evidence>
<name>A0A2T8FEK7_9ACTN</name>
<dbReference type="PROSITE" id="PS00617">
    <property type="entry name" value="RECF_1"/>
    <property type="match status" value="1"/>
</dbReference>
<proteinExistence type="inferred from homology"/>
<evidence type="ECO:0000313" key="16">
    <source>
        <dbReference type="EMBL" id="PVG84119.1"/>
    </source>
</evidence>
<dbReference type="GO" id="GO:0006260">
    <property type="term" value="P:DNA replication"/>
    <property type="evidence" value="ECO:0007669"/>
    <property type="project" value="UniProtKB-UniRule"/>
</dbReference>
<keyword evidence="6 13" id="KW-0547">Nucleotide-binding</keyword>
<dbReference type="GO" id="GO:0006302">
    <property type="term" value="P:double-strand break repair"/>
    <property type="evidence" value="ECO:0007669"/>
    <property type="project" value="TreeGrafter"/>
</dbReference>
<dbReference type="GO" id="GO:0005524">
    <property type="term" value="F:ATP binding"/>
    <property type="evidence" value="ECO:0007669"/>
    <property type="project" value="UniProtKB-UniRule"/>
</dbReference>
<dbReference type="GO" id="GO:0000731">
    <property type="term" value="P:DNA synthesis involved in DNA repair"/>
    <property type="evidence" value="ECO:0007669"/>
    <property type="project" value="TreeGrafter"/>
</dbReference>
<dbReference type="InterPro" id="IPR042174">
    <property type="entry name" value="RecF_2"/>
</dbReference>
<dbReference type="PANTHER" id="PTHR32182:SF0">
    <property type="entry name" value="DNA REPLICATION AND REPAIR PROTEIN RECF"/>
    <property type="match status" value="1"/>
</dbReference>
<gene>
    <name evidence="13" type="primary">recF</name>
    <name evidence="16" type="ORF">DDE18_00270</name>
</gene>
<dbReference type="Gene3D" id="1.20.1050.90">
    <property type="entry name" value="RecF/RecN/SMC, N-terminal domain"/>
    <property type="match status" value="1"/>
</dbReference>
<evidence type="ECO:0000256" key="7">
    <source>
        <dbReference type="ARBA" id="ARBA00022763"/>
    </source>
</evidence>
<evidence type="ECO:0000313" key="17">
    <source>
        <dbReference type="Proteomes" id="UP000246018"/>
    </source>
</evidence>
<evidence type="ECO:0000256" key="14">
    <source>
        <dbReference type="RuleBase" id="RU000578"/>
    </source>
</evidence>
<keyword evidence="11 13" id="KW-0742">SOS response</keyword>
<dbReference type="RefSeq" id="WP_116570248.1">
    <property type="nucleotide sequence ID" value="NZ_QDGZ01000001.1"/>
</dbReference>
<dbReference type="GO" id="GO:0003697">
    <property type="term" value="F:single-stranded DNA binding"/>
    <property type="evidence" value="ECO:0007669"/>
    <property type="project" value="UniProtKB-UniRule"/>
</dbReference>